<dbReference type="EMBL" id="MDEO01000033">
    <property type="protein sequence ID" value="OCX16394.1"/>
    <property type="molecule type" value="Genomic_DNA"/>
</dbReference>
<accession>A0A1C2DNP9</accession>
<organism evidence="1 2">
    <name type="scientific">Mesorhizobium hungaricum</name>
    <dbReference type="NCBI Taxonomy" id="1566387"/>
    <lineage>
        <taxon>Bacteria</taxon>
        <taxon>Pseudomonadati</taxon>
        <taxon>Pseudomonadota</taxon>
        <taxon>Alphaproteobacteria</taxon>
        <taxon>Hyphomicrobiales</taxon>
        <taxon>Phyllobacteriaceae</taxon>
        <taxon>Mesorhizobium</taxon>
    </lineage>
</organism>
<keyword evidence="2" id="KW-1185">Reference proteome</keyword>
<evidence type="ECO:0000313" key="1">
    <source>
        <dbReference type="EMBL" id="OCX16394.1"/>
    </source>
</evidence>
<dbReference type="AlphaFoldDB" id="A0A1C2DNP9"/>
<dbReference type="Proteomes" id="UP000094412">
    <property type="component" value="Unassembled WGS sequence"/>
</dbReference>
<gene>
    <name evidence="1" type="ORF">QV13_16350</name>
</gene>
<reference evidence="1 2" key="1">
    <citation type="submission" date="2016-08" db="EMBL/GenBank/DDBJ databases">
        <title>Whole genome sequence of Mesorhizobium sp. strain UASWS1009 isolated from industrial sewage.</title>
        <authorList>
            <person name="Crovadore J."/>
            <person name="Calmin G."/>
            <person name="Chablais R."/>
            <person name="Cochard B."/>
            <person name="Lefort F."/>
        </authorList>
    </citation>
    <scope>NUCLEOTIDE SEQUENCE [LARGE SCALE GENOMIC DNA]</scope>
    <source>
        <strain evidence="1 2">UASWS1009</strain>
    </source>
</reference>
<protein>
    <submittedName>
        <fullName evidence="1">Uncharacterized protein</fullName>
    </submittedName>
</protein>
<proteinExistence type="predicted"/>
<comment type="caution">
    <text evidence="1">The sequence shown here is derived from an EMBL/GenBank/DDBJ whole genome shotgun (WGS) entry which is preliminary data.</text>
</comment>
<evidence type="ECO:0000313" key="2">
    <source>
        <dbReference type="Proteomes" id="UP000094412"/>
    </source>
</evidence>
<name>A0A1C2DNP9_9HYPH</name>
<sequence length="106" mass="11184">MTRFCADASGAGQPGWAFEPHGGGAFQLVGRLAMLDLPGHEADRLDTCKGKDRGVTGHGTASLRQILRLVMRTATALRTFLAGIAVNDLLASAMIMRTRCVVITSG</sequence>